<evidence type="ECO:0008006" key="2">
    <source>
        <dbReference type="Google" id="ProtNLM"/>
    </source>
</evidence>
<dbReference type="InterPro" id="IPR013785">
    <property type="entry name" value="Aldolase_TIM"/>
</dbReference>
<evidence type="ECO:0000313" key="1">
    <source>
        <dbReference type="EMBL" id="SVE09651.1"/>
    </source>
</evidence>
<accession>A0A383APZ8</accession>
<dbReference type="AlphaFoldDB" id="A0A383APZ8"/>
<gene>
    <name evidence="1" type="ORF">METZ01_LOCUS462505</name>
</gene>
<dbReference type="Gene3D" id="3.20.20.70">
    <property type="entry name" value="Aldolase class I"/>
    <property type="match status" value="1"/>
</dbReference>
<dbReference type="EMBL" id="UINC01193845">
    <property type="protein sequence ID" value="SVE09651.1"/>
    <property type="molecule type" value="Genomic_DNA"/>
</dbReference>
<reference evidence="1" key="1">
    <citation type="submission" date="2018-05" db="EMBL/GenBank/DDBJ databases">
        <authorList>
            <person name="Lanie J.A."/>
            <person name="Ng W.-L."/>
            <person name="Kazmierczak K.M."/>
            <person name="Andrzejewski T.M."/>
            <person name="Davidsen T.M."/>
            <person name="Wayne K.J."/>
            <person name="Tettelin H."/>
            <person name="Glass J.I."/>
            <person name="Rusch D."/>
            <person name="Podicherti R."/>
            <person name="Tsui H.-C.T."/>
            <person name="Winkler M.E."/>
        </authorList>
    </citation>
    <scope>NUCLEOTIDE SEQUENCE</scope>
</reference>
<name>A0A383APZ8_9ZZZZ</name>
<protein>
    <recommendedName>
        <fullName evidence="2">3-deoxy-8-phosphooctulonate synthase</fullName>
    </recommendedName>
</protein>
<sequence length="42" mass="4600">HIDPATALSDGPNAWPIEQLLPLLEDLLAIDQVSKQSRSFSI</sequence>
<organism evidence="1">
    <name type="scientific">marine metagenome</name>
    <dbReference type="NCBI Taxonomy" id="408172"/>
    <lineage>
        <taxon>unclassified sequences</taxon>
        <taxon>metagenomes</taxon>
        <taxon>ecological metagenomes</taxon>
    </lineage>
</organism>
<feature type="non-terminal residue" evidence="1">
    <location>
        <position position="1"/>
    </location>
</feature>
<dbReference type="SUPFAM" id="SSF51569">
    <property type="entry name" value="Aldolase"/>
    <property type="match status" value="1"/>
</dbReference>
<proteinExistence type="predicted"/>